<protein>
    <submittedName>
        <fullName evidence="2">Uncharacterized protein</fullName>
    </submittedName>
</protein>
<evidence type="ECO:0000313" key="2">
    <source>
        <dbReference type="EMBL" id="TVU06128.1"/>
    </source>
</evidence>
<comment type="caution">
    <text evidence="2">The sequence shown here is derived from an EMBL/GenBank/DDBJ whole genome shotgun (WGS) entry which is preliminary data.</text>
</comment>
<keyword evidence="3" id="KW-1185">Reference proteome</keyword>
<dbReference type="EMBL" id="RWGY01000051">
    <property type="protein sequence ID" value="TVU06128.1"/>
    <property type="molecule type" value="Genomic_DNA"/>
</dbReference>
<gene>
    <name evidence="2" type="ORF">EJB05_49322</name>
</gene>
<dbReference type="Proteomes" id="UP000324897">
    <property type="component" value="Unassembled WGS sequence"/>
</dbReference>
<feature type="compositionally biased region" description="Polar residues" evidence="1">
    <location>
        <begin position="42"/>
        <end position="56"/>
    </location>
</feature>
<sequence length="148" mass="15462">MNSWFLALEIQASDHDDGTATSKVHLLVAVDIEAQVERRQQPRSNPGQSMAAQATTAGLWRTGTRRTAAPQATTAKKSNGATDSRRRRGDGGATATRTRDGDGGGSGRATGEAADARRLTATRATAMDALADVPQPARFGGDETDPGE</sequence>
<feature type="region of interest" description="Disordered" evidence="1">
    <location>
        <begin position="37"/>
        <end position="148"/>
    </location>
</feature>
<proteinExistence type="predicted"/>
<feature type="compositionally biased region" description="Low complexity" evidence="1">
    <location>
        <begin position="61"/>
        <end position="75"/>
    </location>
</feature>
<name>A0A5J9T562_9POAL</name>
<feature type="non-terminal residue" evidence="2">
    <location>
        <position position="1"/>
    </location>
</feature>
<reference evidence="2 3" key="1">
    <citation type="journal article" date="2019" name="Sci. Rep.">
        <title>A high-quality genome of Eragrostis curvula grass provides insights into Poaceae evolution and supports new strategies to enhance forage quality.</title>
        <authorList>
            <person name="Carballo J."/>
            <person name="Santos B.A.C.M."/>
            <person name="Zappacosta D."/>
            <person name="Garbus I."/>
            <person name="Selva J.P."/>
            <person name="Gallo C.A."/>
            <person name="Diaz A."/>
            <person name="Albertini E."/>
            <person name="Caccamo M."/>
            <person name="Echenique V."/>
        </authorList>
    </citation>
    <scope>NUCLEOTIDE SEQUENCE [LARGE SCALE GENOMIC DNA]</scope>
    <source>
        <strain evidence="3">cv. Victoria</strain>
        <tissue evidence="2">Leaf</tissue>
    </source>
</reference>
<evidence type="ECO:0000256" key="1">
    <source>
        <dbReference type="SAM" id="MobiDB-lite"/>
    </source>
</evidence>
<dbReference type="AlphaFoldDB" id="A0A5J9T562"/>
<feature type="compositionally biased region" description="Low complexity" evidence="1">
    <location>
        <begin position="109"/>
        <end position="132"/>
    </location>
</feature>
<dbReference type="Gramene" id="TVU06128">
    <property type="protein sequence ID" value="TVU06128"/>
    <property type="gene ID" value="EJB05_49322"/>
</dbReference>
<accession>A0A5J9T562</accession>
<organism evidence="2 3">
    <name type="scientific">Eragrostis curvula</name>
    <name type="common">weeping love grass</name>
    <dbReference type="NCBI Taxonomy" id="38414"/>
    <lineage>
        <taxon>Eukaryota</taxon>
        <taxon>Viridiplantae</taxon>
        <taxon>Streptophyta</taxon>
        <taxon>Embryophyta</taxon>
        <taxon>Tracheophyta</taxon>
        <taxon>Spermatophyta</taxon>
        <taxon>Magnoliopsida</taxon>
        <taxon>Liliopsida</taxon>
        <taxon>Poales</taxon>
        <taxon>Poaceae</taxon>
        <taxon>PACMAD clade</taxon>
        <taxon>Chloridoideae</taxon>
        <taxon>Eragrostideae</taxon>
        <taxon>Eragrostidinae</taxon>
        <taxon>Eragrostis</taxon>
    </lineage>
</organism>
<evidence type="ECO:0000313" key="3">
    <source>
        <dbReference type="Proteomes" id="UP000324897"/>
    </source>
</evidence>